<feature type="domain" description="Elp3/MiaA/NifB-like radical SAM core" evidence="4">
    <location>
        <begin position="69"/>
        <end position="286"/>
    </location>
</feature>
<keyword evidence="3" id="KW-0411">Iron-sulfur</keyword>
<organism evidence="5 6">
    <name type="scientific">Gemmata palustris</name>
    <dbReference type="NCBI Taxonomy" id="2822762"/>
    <lineage>
        <taxon>Bacteria</taxon>
        <taxon>Pseudomonadati</taxon>
        <taxon>Planctomycetota</taxon>
        <taxon>Planctomycetia</taxon>
        <taxon>Gemmatales</taxon>
        <taxon>Gemmataceae</taxon>
        <taxon>Gemmata</taxon>
    </lineage>
</organism>
<reference evidence="5 6" key="1">
    <citation type="submission" date="2021-04" db="EMBL/GenBank/DDBJ databases">
        <authorList>
            <person name="Ivanova A."/>
        </authorList>
    </citation>
    <scope>NUCLEOTIDE SEQUENCE [LARGE SCALE GENOMIC DNA]</scope>
    <source>
        <strain evidence="5 6">G18</strain>
    </source>
</reference>
<dbReference type="InterPro" id="IPR007197">
    <property type="entry name" value="rSAM"/>
</dbReference>
<proteinExistence type="predicted"/>
<dbReference type="PANTHER" id="PTHR43432:SF3">
    <property type="entry name" value="SLR0285 PROTEIN"/>
    <property type="match status" value="1"/>
</dbReference>
<dbReference type="SUPFAM" id="SSF102114">
    <property type="entry name" value="Radical SAM enzymes"/>
    <property type="match status" value="1"/>
</dbReference>
<evidence type="ECO:0000313" key="5">
    <source>
        <dbReference type="EMBL" id="MBP3956536.1"/>
    </source>
</evidence>
<dbReference type="PANTHER" id="PTHR43432">
    <property type="entry name" value="SLR0285 PROTEIN"/>
    <property type="match status" value="1"/>
</dbReference>
<dbReference type="InterPro" id="IPR040086">
    <property type="entry name" value="MJ0683-like"/>
</dbReference>
<gene>
    <name evidence="5" type="ORF">J8F10_14750</name>
</gene>
<evidence type="ECO:0000313" key="6">
    <source>
        <dbReference type="Proteomes" id="UP000676565"/>
    </source>
</evidence>
<dbReference type="NCBIfam" id="NF033668">
    <property type="entry name" value="rSAM_PA0069"/>
    <property type="match status" value="1"/>
</dbReference>
<dbReference type="RefSeq" id="WP_210654748.1">
    <property type="nucleotide sequence ID" value="NZ_JAGKQQ010000001.1"/>
</dbReference>
<accession>A0ABS5BS37</accession>
<dbReference type="SFLD" id="SFLDS00029">
    <property type="entry name" value="Radical_SAM"/>
    <property type="match status" value="1"/>
</dbReference>
<dbReference type="Pfam" id="PF04055">
    <property type="entry name" value="Radical_SAM"/>
    <property type="match status" value="1"/>
</dbReference>
<name>A0ABS5BS37_9BACT</name>
<keyword evidence="1" id="KW-0479">Metal-binding</keyword>
<keyword evidence="6" id="KW-1185">Reference proteome</keyword>
<dbReference type="EMBL" id="JAGKQQ010000001">
    <property type="protein sequence ID" value="MBP3956536.1"/>
    <property type="molecule type" value="Genomic_DNA"/>
</dbReference>
<dbReference type="SMART" id="SM00729">
    <property type="entry name" value="Elp3"/>
    <property type="match status" value="1"/>
</dbReference>
<evidence type="ECO:0000259" key="4">
    <source>
        <dbReference type="SMART" id="SM00729"/>
    </source>
</evidence>
<dbReference type="SFLD" id="SFLDG01084">
    <property type="entry name" value="Uncharacterised_Radical_SAM_Su"/>
    <property type="match status" value="1"/>
</dbReference>
<keyword evidence="2" id="KW-0408">Iron</keyword>
<evidence type="ECO:0000256" key="3">
    <source>
        <dbReference type="ARBA" id="ARBA00023014"/>
    </source>
</evidence>
<evidence type="ECO:0000256" key="2">
    <source>
        <dbReference type="ARBA" id="ARBA00023004"/>
    </source>
</evidence>
<dbReference type="InterPro" id="IPR058240">
    <property type="entry name" value="rSAM_sf"/>
</dbReference>
<sequence>MGDARIDAVGRGSNLRPINRFDSTSRVSALDVIEPDADDLAALSNPATEFISDRTKSVVSENDSPDVGFRYSLNPYRGCEHGCSYCYARPTHEYLGFDAGLGFETKIVVKHDAPKLFRAFLARDGWVPEPIALSGVTDPYQPCERRLRLTRRCLEVAAVSSQPVSIITKNALVLRDLDLLAPMAADGLVHVNISVTTLDAALARSMEPRASAPLARLRAVRELSAAGVPVRVLVAPVIPGLNDAEMPTVLEAAKVAGAGAAGYVMLRLPLAVAPVFLDWMARTFPERVSRVEGRVRDARGGRLNNSAFDQRMTGTGEYAGFIRKVFKVFSRRLGLDGGLPPYDCSKFRPPPDANGQGRLF</sequence>
<evidence type="ECO:0000256" key="1">
    <source>
        <dbReference type="ARBA" id="ARBA00022723"/>
    </source>
</evidence>
<protein>
    <submittedName>
        <fullName evidence="5">PA0069 family radical SAM protein</fullName>
    </submittedName>
</protein>
<dbReference type="InterPro" id="IPR006638">
    <property type="entry name" value="Elp3/MiaA/NifB-like_rSAM"/>
</dbReference>
<dbReference type="Proteomes" id="UP000676565">
    <property type="component" value="Unassembled WGS sequence"/>
</dbReference>
<comment type="caution">
    <text evidence="5">The sequence shown here is derived from an EMBL/GenBank/DDBJ whole genome shotgun (WGS) entry which is preliminary data.</text>
</comment>
<dbReference type="Gene3D" id="3.80.30.30">
    <property type="match status" value="1"/>
</dbReference>
<dbReference type="CDD" id="cd01335">
    <property type="entry name" value="Radical_SAM"/>
    <property type="match status" value="1"/>
</dbReference>